<reference evidence="2 3" key="1">
    <citation type="submission" date="2015-01" db="EMBL/GenBank/DDBJ databases">
        <title>Vibrio sp. C1 JCM 19231 whole genome shotgun sequence.</title>
        <authorList>
            <person name="Sawabe T."/>
            <person name="Meirelles P."/>
            <person name="Feng G."/>
            <person name="Sayaka M."/>
            <person name="Hattori M."/>
            <person name="Ohkuma M."/>
        </authorList>
    </citation>
    <scope>NUCLEOTIDE SEQUENCE [LARGE SCALE GENOMIC DNA]</scope>
    <source>
        <strain evidence="3">JCM 19231</strain>
    </source>
</reference>
<keyword evidence="3" id="KW-1185">Reference proteome</keyword>
<dbReference type="Proteomes" id="UP000031671">
    <property type="component" value="Unassembled WGS sequence"/>
</dbReference>
<comment type="caution">
    <text evidence="2">The sequence shown here is derived from an EMBL/GenBank/DDBJ whole genome shotgun (WGS) entry which is preliminary data.</text>
</comment>
<organism evidence="2 3">
    <name type="scientific">Vibrio ishigakensis</name>
    <dbReference type="NCBI Taxonomy" id="1481914"/>
    <lineage>
        <taxon>Bacteria</taxon>
        <taxon>Pseudomonadati</taxon>
        <taxon>Pseudomonadota</taxon>
        <taxon>Gammaproteobacteria</taxon>
        <taxon>Vibrionales</taxon>
        <taxon>Vibrionaceae</taxon>
        <taxon>Vibrio</taxon>
    </lineage>
</organism>
<evidence type="ECO:0008006" key="4">
    <source>
        <dbReference type="Google" id="ProtNLM"/>
    </source>
</evidence>
<keyword evidence="1" id="KW-0812">Transmembrane</keyword>
<dbReference type="Gene3D" id="3.10.129.10">
    <property type="entry name" value="Hotdog Thioesterase"/>
    <property type="match status" value="1"/>
</dbReference>
<keyword evidence="1" id="KW-0472">Membrane</keyword>
<dbReference type="SUPFAM" id="SSF54637">
    <property type="entry name" value="Thioesterase/thiol ester dehydrase-isomerase"/>
    <property type="match status" value="1"/>
</dbReference>
<proteinExistence type="predicted"/>
<feature type="transmembrane region" description="Helical" evidence="1">
    <location>
        <begin position="58"/>
        <end position="77"/>
    </location>
</feature>
<gene>
    <name evidence="2" type="ORF">JCM19231_5300</name>
</gene>
<protein>
    <recommendedName>
        <fullName evidence="4">DUF4442 domain-containing protein</fullName>
    </recommendedName>
</protein>
<keyword evidence="1" id="KW-1133">Transmembrane helix</keyword>
<dbReference type="EMBL" id="BBRZ01000015">
    <property type="protein sequence ID" value="GAM55526.1"/>
    <property type="molecule type" value="Genomic_DNA"/>
</dbReference>
<dbReference type="AlphaFoldDB" id="A0A0B8NND5"/>
<dbReference type="InterPro" id="IPR029069">
    <property type="entry name" value="HotDog_dom_sf"/>
</dbReference>
<evidence type="ECO:0000313" key="3">
    <source>
        <dbReference type="Proteomes" id="UP000031671"/>
    </source>
</evidence>
<reference evidence="2 3" key="2">
    <citation type="submission" date="2015-01" db="EMBL/GenBank/DDBJ databases">
        <authorList>
            <consortium name="NBRP consortium"/>
            <person name="Sawabe T."/>
            <person name="Meirelles P."/>
            <person name="Feng G."/>
            <person name="Sayaka M."/>
            <person name="Hattori M."/>
            <person name="Ohkuma M."/>
        </authorList>
    </citation>
    <scope>NUCLEOTIDE SEQUENCE [LARGE SCALE GENOMIC DNA]</scope>
    <source>
        <strain evidence="3">JCM 19231</strain>
    </source>
</reference>
<name>A0A0B8NND5_9VIBR</name>
<evidence type="ECO:0000256" key="1">
    <source>
        <dbReference type="SAM" id="Phobius"/>
    </source>
</evidence>
<dbReference type="InterPro" id="IPR027961">
    <property type="entry name" value="DUF4442"/>
</dbReference>
<dbReference type="RefSeq" id="WP_390904505.1">
    <property type="nucleotide sequence ID" value="NZ_AP024882.1"/>
</dbReference>
<evidence type="ECO:0000313" key="2">
    <source>
        <dbReference type="EMBL" id="GAM55526.1"/>
    </source>
</evidence>
<dbReference type="Pfam" id="PF14539">
    <property type="entry name" value="DUF4442"/>
    <property type="match status" value="1"/>
</dbReference>
<accession>A0A0B8NND5</accession>
<sequence length="159" mass="17721">MGAILSVRQKANLYLKMFSFNKVPLLWLCRPKIVHIDETRVEVKIPLRRRTKNHLNSMYMGALVVGADVAGGFLAAMKAQNQGQPISLAFKGIKADFLKRPESDVHFICHDGELIDEMLKETISSGERVNRDVTIIATCPKLGSDPVAEFQLTLSLKAK</sequence>